<evidence type="ECO:0000256" key="2">
    <source>
        <dbReference type="SAM" id="SignalP"/>
    </source>
</evidence>
<dbReference type="RefSeq" id="WP_007483545.1">
    <property type="nucleotide sequence ID" value="NZ_JH724314.1"/>
</dbReference>
<dbReference type="PROSITE" id="PS51257">
    <property type="entry name" value="PROKAR_LIPOPROTEIN"/>
    <property type="match status" value="1"/>
</dbReference>
<name>I9SD49_9BACE</name>
<feature type="coiled-coil region" evidence="1">
    <location>
        <begin position="191"/>
        <end position="218"/>
    </location>
</feature>
<protein>
    <submittedName>
        <fullName evidence="3">Uncharacterized protein</fullName>
    </submittedName>
</protein>
<keyword evidence="2" id="KW-0732">Signal</keyword>
<feature type="coiled-coil region" evidence="1">
    <location>
        <begin position="112"/>
        <end position="166"/>
    </location>
</feature>
<dbReference type="PATRIC" id="fig|997884.3.peg.651"/>
<keyword evidence="1" id="KW-0175">Coiled coil</keyword>
<evidence type="ECO:0000313" key="3">
    <source>
        <dbReference type="EMBL" id="EIY53468.1"/>
    </source>
</evidence>
<feature type="coiled-coil region" evidence="1">
    <location>
        <begin position="398"/>
        <end position="425"/>
    </location>
</feature>
<accession>I9SD49</accession>
<feature type="signal peptide" evidence="2">
    <location>
        <begin position="1"/>
        <end position="23"/>
    </location>
</feature>
<dbReference type="EMBL" id="AGXS01000011">
    <property type="protein sequence ID" value="EIY53468.1"/>
    <property type="molecule type" value="Genomic_DNA"/>
</dbReference>
<feature type="chain" id="PRO_5003725212" evidence="2">
    <location>
        <begin position="24"/>
        <end position="1058"/>
    </location>
</feature>
<comment type="caution">
    <text evidence="3">The sequence shown here is derived from an EMBL/GenBank/DDBJ whole genome shotgun (WGS) entry which is preliminary data.</text>
</comment>
<reference evidence="3 4" key="1">
    <citation type="submission" date="2012-02" db="EMBL/GenBank/DDBJ databases">
        <title>The Genome Sequence of Bacteroides nordii CL02T12C05.</title>
        <authorList>
            <consortium name="The Broad Institute Genome Sequencing Platform"/>
            <person name="Earl A."/>
            <person name="Ward D."/>
            <person name="Feldgarden M."/>
            <person name="Gevers D."/>
            <person name="Zitomersky N.L."/>
            <person name="Coyne M.J."/>
            <person name="Comstock L.E."/>
            <person name="Young S.K."/>
            <person name="Zeng Q."/>
            <person name="Gargeya S."/>
            <person name="Fitzgerald M."/>
            <person name="Haas B."/>
            <person name="Abouelleil A."/>
            <person name="Alvarado L."/>
            <person name="Arachchi H.M."/>
            <person name="Berlin A."/>
            <person name="Chapman S.B."/>
            <person name="Gearin G."/>
            <person name="Goldberg J."/>
            <person name="Griggs A."/>
            <person name="Gujja S."/>
            <person name="Hansen M."/>
            <person name="Heiman D."/>
            <person name="Howarth C."/>
            <person name="Larimer J."/>
            <person name="Lui A."/>
            <person name="MacDonald P.J.P."/>
            <person name="McCowen C."/>
            <person name="Montmayeur A."/>
            <person name="Murphy C."/>
            <person name="Neiman D."/>
            <person name="Pearson M."/>
            <person name="Priest M."/>
            <person name="Roberts A."/>
            <person name="Saif S."/>
            <person name="Shea T."/>
            <person name="Sisk P."/>
            <person name="Stolte C."/>
            <person name="Sykes S."/>
            <person name="Wortman J."/>
            <person name="Nusbaum C."/>
            <person name="Birren B."/>
        </authorList>
    </citation>
    <scope>NUCLEOTIDE SEQUENCE [LARGE SCALE GENOMIC DNA]</scope>
    <source>
        <strain evidence="3 4">CL02T12C05</strain>
    </source>
</reference>
<sequence>MRKKFVKVMLFGALAFSASVSFVGCSDYDDDVKHLQEQIDDINKKAPGVTTEEMTAAVSSAINSLKTELNAAIAGKADNASVVALQEKVKELLAALDNKADGSTVQGLLGDIQKLSEEVNSVKGSLEETKTALEAEIKDLQDKLAKAATAAEMEQIAKDLASAQNKLKELEPLIKDNAAEIVKLTNQIAELATIKTQIEALQASNKDFEKAIKELKDAQGGFLTEADLNKALEVYLTTADFNKLLDAKMLDYLTKDDYEKKETAIYEYVNNTLTATIMGKVEAAYVSLSTYNKGIADLNAKFDNYVNSQSKEYKDLVANVTTLMRYKTETLQALVDLVNGKDGQEGLSGKVNALVTAMGDITSLSQTLAGYVKSTELTNYVKGTELDAKIETYLKSSKDAAESVMQDLEKRLNALEIGVKAMIQSVVYAPQTSTGFVDFNSLQIKDTKNNNKMIVIAENNSLNVWFRVSPKEAVTKFFDTYDFAFEGYQVVDTRATTSQYLIPSSKEVDVETGMVKFVVSTDIDNNKSYAVCMHVTPKAKVGEVDNKDNLTNITSNYFVVSKKLTTVKTVEVVSPAKDEDGLFYNDNTSVINYGEGAKYKLTDSNNQEIAIANYDMGKFHIVYALVEGEDNEFFAIDPNKGILKPANYNLASYVGKKGQAQATVKIDGVKADFATAPFAQVTIGEKTSVAEKTVTYTEPIATPWSKSKQTLEAKFDLNKIYDEANITSAAFAKLTPKEVDKTSGVYFVATTSNAALNVHIDAETKAGSYPIEIVFEGDSRTITVKATIVINYTSISLITNEFYWKGDAKNGTVYFTPELDNKTNASSISLRMDLATLYKNYATVLQQVKEASGELTLKMKYEGSNKQAVSISSTDANQSSYVVTIDAAKSDGSPIEISSEVKFGADVLTDVTTKATIEVSNISGTWKAGKTAVSLTDKTATVNVMNGFSWVDSRDKAMWANGAAITGDDKNGFAKNTNALTMYGLTAPTYKIVDKGTKTTSTILSITTDGKVSFINPSYEFVKDYEATVVVTVSSPWGAVAGVSAATTEIAITVPAKK</sequence>
<evidence type="ECO:0000256" key="1">
    <source>
        <dbReference type="SAM" id="Coils"/>
    </source>
</evidence>
<dbReference type="eggNOG" id="COG1196">
    <property type="taxonomic scope" value="Bacteria"/>
</dbReference>
<organism evidence="3 4">
    <name type="scientific">Bacteroides nordii CL02T12C05</name>
    <dbReference type="NCBI Taxonomy" id="997884"/>
    <lineage>
        <taxon>Bacteria</taxon>
        <taxon>Pseudomonadati</taxon>
        <taxon>Bacteroidota</taxon>
        <taxon>Bacteroidia</taxon>
        <taxon>Bacteroidales</taxon>
        <taxon>Bacteroidaceae</taxon>
        <taxon>Bacteroides</taxon>
    </lineage>
</organism>
<dbReference type="AlphaFoldDB" id="I9SD49"/>
<evidence type="ECO:0000313" key="4">
    <source>
        <dbReference type="Proteomes" id="UP000003089"/>
    </source>
</evidence>
<keyword evidence="4" id="KW-1185">Reference proteome</keyword>
<dbReference type="Proteomes" id="UP000003089">
    <property type="component" value="Unassembled WGS sequence"/>
</dbReference>
<proteinExistence type="predicted"/>
<dbReference type="HOGENOM" id="CLU_298557_0_0_10"/>
<gene>
    <name evidence="3" type="ORF">HMPREF1068_00638</name>
</gene>
<dbReference type="STRING" id="997884.HMPREF1068_00638"/>